<keyword evidence="1" id="KW-0812">Transmembrane</keyword>
<name>A0A0F6SEU2_9BACT</name>
<dbReference type="RefSeq" id="WP_053233019.1">
    <property type="nucleotide sequence ID" value="NZ_CP011125.1"/>
</dbReference>
<proteinExistence type="predicted"/>
<evidence type="ECO:0000313" key="3">
    <source>
        <dbReference type="Proteomes" id="UP000034883"/>
    </source>
</evidence>
<accession>A0A0F6SEU2</accession>
<dbReference type="STRING" id="927083.DB32_002938"/>
<organism evidence="2 3">
    <name type="scientific">Sandaracinus amylolyticus</name>
    <dbReference type="NCBI Taxonomy" id="927083"/>
    <lineage>
        <taxon>Bacteria</taxon>
        <taxon>Pseudomonadati</taxon>
        <taxon>Myxococcota</taxon>
        <taxon>Polyangia</taxon>
        <taxon>Polyangiales</taxon>
        <taxon>Sandaracinaceae</taxon>
        <taxon>Sandaracinus</taxon>
    </lineage>
</organism>
<dbReference type="AlphaFoldDB" id="A0A0F6SEU2"/>
<keyword evidence="1" id="KW-1133">Transmembrane helix</keyword>
<gene>
    <name evidence="2" type="ORF">DB32_002938</name>
</gene>
<reference evidence="2 3" key="1">
    <citation type="submission" date="2015-03" db="EMBL/GenBank/DDBJ databases">
        <title>Genome assembly of Sandaracinus amylolyticus DSM 53668.</title>
        <authorList>
            <person name="Sharma G."/>
            <person name="Subramanian S."/>
        </authorList>
    </citation>
    <scope>NUCLEOTIDE SEQUENCE [LARGE SCALE GENOMIC DNA]</scope>
    <source>
        <strain evidence="2 3">DSM 53668</strain>
    </source>
</reference>
<dbReference type="KEGG" id="samy:DB32_002938"/>
<keyword evidence="1" id="KW-0472">Membrane</keyword>
<sequence>MRIRWGPLAIATCGALGAALAASLGLWEPGWGVAAAFPLLVLTLAAGVVRDPDGPEVHLFLGAAMAFTAGFLIVGVALGTSELDRLATRASAGAEQIVADEVSRMRESTRPKWIVIGSALPIGAAALLWRRRALRRSR</sequence>
<protein>
    <submittedName>
        <fullName evidence="2">Uncharacterized protein</fullName>
    </submittedName>
</protein>
<feature type="transmembrane region" description="Helical" evidence="1">
    <location>
        <begin position="57"/>
        <end position="78"/>
    </location>
</feature>
<evidence type="ECO:0000256" key="1">
    <source>
        <dbReference type="SAM" id="Phobius"/>
    </source>
</evidence>
<keyword evidence="3" id="KW-1185">Reference proteome</keyword>
<dbReference type="Proteomes" id="UP000034883">
    <property type="component" value="Chromosome"/>
</dbReference>
<feature type="transmembrane region" description="Helical" evidence="1">
    <location>
        <begin position="113"/>
        <end position="129"/>
    </location>
</feature>
<feature type="transmembrane region" description="Helical" evidence="1">
    <location>
        <begin position="31"/>
        <end position="50"/>
    </location>
</feature>
<dbReference type="EMBL" id="CP011125">
    <property type="protein sequence ID" value="AKF05789.1"/>
    <property type="molecule type" value="Genomic_DNA"/>
</dbReference>
<evidence type="ECO:0000313" key="2">
    <source>
        <dbReference type="EMBL" id="AKF05789.1"/>
    </source>
</evidence>